<gene>
    <name evidence="1" type="ORF">CCAP1982_LOCUS2300</name>
</gene>
<dbReference type="AlphaFoldDB" id="A0A811U664"/>
<reference evidence="1" key="1">
    <citation type="submission" date="2020-11" db="EMBL/GenBank/DDBJ databases">
        <authorList>
            <person name="Whitehead M."/>
        </authorList>
    </citation>
    <scope>NUCLEOTIDE SEQUENCE</scope>
    <source>
        <strain evidence="1">EGII</strain>
    </source>
</reference>
<keyword evidence="2" id="KW-1185">Reference proteome</keyword>
<organism evidence="1 2">
    <name type="scientific">Ceratitis capitata</name>
    <name type="common">Mediterranean fruit fly</name>
    <name type="synonym">Tephritis capitata</name>
    <dbReference type="NCBI Taxonomy" id="7213"/>
    <lineage>
        <taxon>Eukaryota</taxon>
        <taxon>Metazoa</taxon>
        <taxon>Ecdysozoa</taxon>
        <taxon>Arthropoda</taxon>
        <taxon>Hexapoda</taxon>
        <taxon>Insecta</taxon>
        <taxon>Pterygota</taxon>
        <taxon>Neoptera</taxon>
        <taxon>Endopterygota</taxon>
        <taxon>Diptera</taxon>
        <taxon>Brachycera</taxon>
        <taxon>Muscomorpha</taxon>
        <taxon>Tephritoidea</taxon>
        <taxon>Tephritidae</taxon>
        <taxon>Ceratitis</taxon>
        <taxon>Ceratitis</taxon>
    </lineage>
</organism>
<accession>A0A811U664</accession>
<name>A0A811U664_CERCA</name>
<feature type="non-terminal residue" evidence="1">
    <location>
        <position position="1"/>
    </location>
</feature>
<protein>
    <submittedName>
        <fullName evidence="1">(Mediterranean fruit fly) hypothetical protein</fullName>
    </submittedName>
</protein>
<comment type="caution">
    <text evidence="1">The sequence shown here is derived from an EMBL/GenBank/DDBJ whole genome shotgun (WGS) entry which is preliminary data.</text>
</comment>
<dbReference type="Proteomes" id="UP000606786">
    <property type="component" value="Unassembled WGS sequence"/>
</dbReference>
<sequence length="103" mass="11653">VLCLHKLTRPTKWKQIATEAATNSVLVTLVDWWVPDPVTNRPTNRPTVRPQGPHCDNEIAALRNCEHKENSAKCKTKPHTSINIKTPTHFQAHIHTKIHTVAL</sequence>
<evidence type="ECO:0000313" key="1">
    <source>
        <dbReference type="EMBL" id="CAD6993487.1"/>
    </source>
</evidence>
<dbReference type="EMBL" id="CAJHJT010000001">
    <property type="protein sequence ID" value="CAD6993487.1"/>
    <property type="molecule type" value="Genomic_DNA"/>
</dbReference>
<evidence type="ECO:0000313" key="2">
    <source>
        <dbReference type="Proteomes" id="UP000606786"/>
    </source>
</evidence>
<proteinExistence type="predicted"/>